<comment type="caution">
    <text evidence="3">The sequence shown here is derived from an EMBL/GenBank/DDBJ whole genome shotgun (WGS) entry which is preliminary data.</text>
</comment>
<reference evidence="3" key="1">
    <citation type="submission" date="2021-02" db="EMBL/GenBank/DDBJ databases">
        <authorList>
            <person name="Nowell W R."/>
        </authorList>
    </citation>
    <scope>NUCLEOTIDE SEQUENCE</scope>
</reference>
<dbReference type="Proteomes" id="UP000681967">
    <property type="component" value="Unassembled WGS sequence"/>
</dbReference>
<dbReference type="PANTHER" id="PTHR36688">
    <property type="entry name" value="ENDO/EXONUCLEASE/PHOSPHATASE DOMAIN-CONTAINING PROTEIN"/>
    <property type="match status" value="1"/>
</dbReference>
<dbReference type="PROSITE" id="PS50878">
    <property type="entry name" value="RT_POL"/>
    <property type="match status" value="1"/>
</dbReference>
<dbReference type="Pfam" id="PF00078">
    <property type="entry name" value="RVT_1"/>
    <property type="match status" value="1"/>
</dbReference>
<gene>
    <name evidence="3" type="ORF">BYL167_LOCUS21733</name>
</gene>
<organism evidence="3 4">
    <name type="scientific">Rotaria magnacalcarata</name>
    <dbReference type="NCBI Taxonomy" id="392030"/>
    <lineage>
        <taxon>Eukaryota</taxon>
        <taxon>Metazoa</taxon>
        <taxon>Spiralia</taxon>
        <taxon>Gnathifera</taxon>
        <taxon>Rotifera</taxon>
        <taxon>Eurotatoria</taxon>
        <taxon>Bdelloidea</taxon>
        <taxon>Philodinida</taxon>
        <taxon>Philodinidae</taxon>
        <taxon>Rotaria</taxon>
    </lineage>
</organism>
<accession>A0A8S2RE81</accession>
<dbReference type="InterPro" id="IPR000477">
    <property type="entry name" value="RT_dom"/>
</dbReference>
<feature type="non-terminal residue" evidence="3">
    <location>
        <position position="978"/>
    </location>
</feature>
<sequence>PKSIQQTTVSAFEASGTYNLEEMIAIIRQNPNVAFGVHEHLTHHTHSHPINVSAQSSTPQTPKRILDSSDNDGAQISKQQRVLSNGKQKKTREMNFSKVPSPVHQMNNNLQLDQPRQQASVQQQHRIPFEQLKRAVSSNLPCFFIEYEHAENSKNRPSDISAARVIEDYFKQQGISISFSLVGHTGNKLKFGVNNKNSYATLINTDKWPSQIHNINITVSKPKFIPKSFALVVRYVPLQYDDEFVKEEIKRNLQSVENIRHIQYRFQRRTNDFRFVIKDLDEYNSTLKLGRISIGNTFCIITPFLTGNRMTYCTRCWCLSHMRDKCNGEYSRCRICLDNRINGQTHVCSNTVRCAQCDKDHHSLSSACEKVVEYRSNLKEQVENALSAGKVQRLVPQDHVQPTEFRLKQNEFPSLPSLMSCNTPWKQTSVQSTVTNNINGIEDTTKILLSINQNILDMKDNTRHIDEKLDCINEKVNRTSLDVELHNEILVKLLPTLASLVDKFIWPMMLNDVARAAGPLFLEPGPGKKASICVFTEVGELWNTSQIPHFNIFHQHGTNKSGGVSIAIGKHLKGSRIDSNIENAIIVDVDDLSETVRIIAIYWPAGQTRVLGELESYITKNTIITCDFNASTSKWGEFLSKVQETNDNKEQAFWLYLSRIYKHGSLPFSKLDTGTAILTNENEIKDKLYRYYSEQFRTPNTDMPDPYEVQIDIEYLELMNKLALFNENVETTNTVEIKKYISRLKPKQPCGFDAVSNYMIKRIPSGYINCLANCFNTWLKEYRYPDVWKLAKIITLHKLKVGVPRCEQTRPISLLATHSKLFEKIMLERIRLWAETNSLVPIEQSGFLPGCLLPTRVLSIYQEVKNNMTANIPTLVIYVDYQKTYEKVCHKGLMVKLNRLSIPLGLLKLIVSWLNDRRAYVIFGENKSDIFCTYVGLSQGSSLSSYIFIVYHCDLVACVGAHSSHIFADDLNILISPL</sequence>
<dbReference type="PANTHER" id="PTHR36688:SF1">
    <property type="entry name" value="ENDONUCLEASE_EXONUCLEASE_PHOSPHATASE DOMAIN-CONTAINING PROTEIN"/>
    <property type="match status" value="1"/>
</dbReference>
<feature type="compositionally biased region" description="Polar residues" evidence="1">
    <location>
        <begin position="71"/>
        <end position="86"/>
    </location>
</feature>
<evidence type="ECO:0000256" key="1">
    <source>
        <dbReference type="SAM" id="MobiDB-lite"/>
    </source>
</evidence>
<dbReference type="AlphaFoldDB" id="A0A8S2RE81"/>
<dbReference type="InterPro" id="IPR043502">
    <property type="entry name" value="DNA/RNA_pol_sf"/>
</dbReference>
<dbReference type="InterPro" id="IPR036691">
    <property type="entry name" value="Endo/exonu/phosph_ase_sf"/>
</dbReference>
<evidence type="ECO:0000259" key="2">
    <source>
        <dbReference type="PROSITE" id="PS50878"/>
    </source>
</evidence>
<name>A0A8S2RE81_9BILA</name>
<feature type="domain" description="Reverse transcriptase" evidence="2">
    <location>
        <begin position="777"/>
        <end position="978"/>
    </location>
</feature>
<feature type="compositionally biased region" description="Polar residues" evidence="1">
    <location>
        <begin position="50"/>
        <end position="61"/>
    </location>
</feature>
<feature type="region of interest" description="Disordered" evidence="1">
    <location>
        <begin position="47"/>
        <end position="91"/>
    </location>
</feature>
<proteinExistence type="predicted"/>
<evidence type="ECO:0000313" key="3">
    <source>
        <dbReference type="EMBL" id="CAF4154994.1"/>
    </source>
</evidence>
<evidence type="ECO:0000313" key="4">
    <source>
        <dbReference type="Proteomes" id="UP000681967"/>
    </source>
</evidence>
<dbReference type="SUPFAM" id="SSF56672">
    <property type="entry name" value="DNA/RNA polymerases"/>
    <property type="match status" value="1"/>
</dbReference>
<feature type="non-terminal residue" evidence="3">
    <location>
        <position position="1"/>
    </location>
</feature>
<dbReference type="Gene3D" id="3.60.10.10">
    <property type="entry name" value="Endonuclease/exonuclease/phosphatase"/>
    <property type="match status" value="1"/>
</dbReference>
<dbReference type="EMBL" id="CAJOBH010010121">
    <property type="protein sequence ID" value="CAF4154994.1"/>
    <property type="molecule type" value="Genomic_DNA"/>
</dbReference>
<dbReference type="SUPFAM" id="SSF56219">
    <property type="entry name" value="DNase I-like"/>
    <property type="match status" value="1"/>
</dbReference>
<protein>
    <recommendedName>
        <fullName evidence="2">Reverse transcriptase domain-containing protein</fullName>
    </recommendedName>
</protein>
<dbReference type="InterPro" id="IPR052560">
    <property type="entry name" value="RdDP_mobile_element"/>
</dbReference>